<dbReference type="CDD" id="cd00117">
    <property type="entry name" value="TFP"/>
    <property type="match status" value="1"/>
</dbReference>
<dbReference type="Proteomes" id="UP000812440">
    <property type="component" value="Chromosome 8_10"/>
</dbReference>
<dbReference type="SUPFAM" id="SSF57302">
    <property type="entry name" value="Snake toxin-like"/>
    <property type="match status" value="1"/>
</dbReference>
<name>A0A8T2JTU2_9PIPI</name>
<feature type="domain" description="UPAR/Ly6" evidence="2">
    <location>
        <begin position="20"/>
        <end position="115"/>
    </location>
</feature>
<evidence type="ECO:0000313" key="4">
    <source>
        <dbReference type="Proteomes" id="UP000812440"/>
    </source>
</evidence>
<dbReference type="EMBL" id="JAACNH010000003">
    <property type="protein sequence ID" value="KAG8448655.1"/>
    <property type="molecule type" value="Genomic_DNA"/>
</dbReference>
<dbReference type="SMART" id="SM00134">
    <property type="entry name" value="LU"/>
    <property type="match status" value="1"/>
</dbReference>
<feature type="signal peptide" evidence="1">
    <location>
        <begin position="1"/>
        <end position="19"/>
    </location>
</feature>
<evidence type="ECO:0000256" key="1">
    <source>
        <dbReference type="SAM" id="SignalP"/>
    </source>
</evidence>
<reference evidence="3" key="1">
    <citation type="thesis" date="2020" institute="ProQuest LLC" country="789 East Eisenhower Parkway, Ann Arbor, MI, USA">
        <title>Comparative Genomics and Chromosome Evolution.</title>
        <authorList>
            <person name="Mudd A.B."/>
        </authorList>
    </citation>
    <scope>NUCLEOTIDE SEQUENCE</scope>
    <source>
        <strain evidence="3">Female2</strain>
        <tissue evidence="3">Blood</tissue>
    </source>
</reference>
<feature type="chain" id="PRO_5035886773" description="UPAR/Ly6 domain-containing protein" evidence="1">
    <location>
        <begin position="20"/>
        <end position="125"/>
    </location>
</feature>
<organism evidence="3 4">
    <name type="scientific">Hymenochirus boettgeri</name>
    <name type="common">Congo dwarf clawed frog</name>
    <dbReference type="NCBI Taxonomy" id="247094"/>
    <lineage>
        <taxon>Eukaryota</taxon>
        <taxon>Metazoa</taxon>
        <taxon>Chordata</taxon>
        <taxon>Craniata</taxon>
        <taxon>Vertebrata</taxon>
        <taxon>Euteleostomi</taxon>
        <taxon>Amphibia</taxon>
        <taxon>Batrachia</taxon>
        <taxon>Anura</taxon>
        <taxon>Pipoidea</taxon>
        <taxon>Pipidae</taxon>
        <taxon>Pipinae</taxon>
        <taxon>Hymenochirus</taxon>
    </lineage>
</organism>
<proteinExistence type="predicted"/>
<dbReference type="InterPro" id="IPR016054">
    <property type="entry name" value="LY6_UPA_recep-like"/>
</dbReference>
<dbReference type="Pfam" id="PF00021">
    <property type="entry name" value="UPAR_LY6"/>
    <property type="match status" value="1"/>
</dbReference>
<gene>
    <name evidence="3" type="ORF">GDO86_015653</name>
</gene>
<dbReference type="AlphaFoldDB" id="A0A8T2JTU2"/>
<dbReference type="Gene3D" id="2.10.60.10">
    <property type="entry name" value="CD59"/>
    <property type="match status" value="1"/>
</dbReference>
<dbReference type="InterPro" id="IPR045860">
    <property type="entry name" value="Snake_toxin-like_sf"/>
</dbReference>
<evidence type="ECO:0000259" key="2">
    <source>
        <dbReference type="SMART" id="SM00134"/>
    </source>
</evidence>
<dbReference type="OrthoDB" id="8919691at2759"/>
<sequence length="125" mass="13673">MNNSAIILSLLFLMHCGESLRCYTCLFPTIAPLGCIKFPVSCPPYERCLITSATGRKGDFQFVLHDRSCSISSFCDTTGHRSILGINVTFHNTCCDTDLCNGGTTEKATLATTLLPPILLHLFHS</sequence>
<accession>A0A8T2JTU2</accession>
<protein>
    <recommendedName>
        <fullName evidence="2">UPAR/Ly6 domain-containing protein</fullName>
    </recommendedName>
</protein>
<keyword evidence="1" id="KW-0732">Signal</keyword>
<comment type="caution">
    <text evidence="3">The sequence shown here is derived from an EMBL/GenBank/DDBJ whole genome shotgun (WGS) entry which is preliminary data.</text>
</comment>
<evidence type="ECO:0000313" key="3">
    <source>
        <dbReference type="EMBL" id="KAG8448655.1"/>
    </source>
</evidence>
<keyword evidence="4" id="KW-1185">Reference proteome</keyword>